<feature type="signal peptide" evidence="9">
    <location>
        <begin position="1"/>
        <end position="22"/>
    </location>
</feature>
<evidence type="ECO:0000256" key="9">
    <source>
        <dbReference type="SAM" id="SignalP"/>
    </source>
</evidence>
<protein>
    <recommendedName>
        <fullName evidence="10">Transcobalamin-like C-terminal domain-containing protein</fullName>
    </recommendedName>
</protein>
<keyword evidence="3" id="KW-0171">Cobalt transport</keyword>
<evidence type="ECO:0000256" key="5">
    <source>
        <dbReference type="ARBA" id="ARBA00022729"/>
    </source>
</evidence>
<feature type="binding site" evidence="7">
    <location>
        <begin position="147"/>
        <end position="151"/>
    </location>
    <ligand>
        <name>cyanocob(III)alamin</name>
        <dbReference type="ChEBI" id="CHEBI:17439"/>
    </ligand>
</feature>
<sequence length="419" mass="45114">MSPLNPLLVIALLVHPWFGVNAAEQCSVPESQKSLVTALLNQMLHSVSPNTAPNPSVLIASNLAGSQDVNAESLLVEQLKQDAVNRVSKDLPFTSGEVALYVLALRSSCEDPTKVSSQGQSVNLVHVLEDKAKQELINIEKYHTPLTTYYQVALDAMALCVEGSKAAGPAGVAIVKAVKDSQLGFPFSVDTGAVAVLALTCLSGMKATTDMAKSEFFLEDTIGVISKSILERQQSDGTIGNIYSTGLAAQALIAAWQYYPPELWSCTKTLAKVLSEIPEGTFSIPISASQVLPFLKGKTYLDVGKSCAPENVPSITVDYTIVNDLLGDSFKFSIQVMVPEGSVLLDVMEKAQETNAKEFSFKTETLPQGVYVTTINGLADSVEDKTYWQFFSGTKPLAQGVGSYKPKDKEHILAIYSKY</sequence>
<keyword evidence="5 9" id="KW-0732">Signal</keyword>
<keyword evidence="3" id="KW-0813">Transport</keyword>
<dbReference type="Pfam" id="PF01122">
    <property type="entry name" value="Cobalamin_bind"/>
    <property type="match status" value="1"/>
</dbReference>
<feature type="binding site" evidence="7">
    <location>
        <position position="190"/>
    </location>
    <ligand>
        <name>cyanocob(III)alamin</name>
        <dbReference type="ChEBI" id="CHEBI:17439"/>
    </ligand>
</feature>
<dbReference type="PANTHER" id="PTHR10559">
    <property type="entry name" value="TRANSCOBALAMIN-1/GASTRIC INTRINSIC FACTOR"/>
    <property type="match status" value="1"/>
</dbReference>
<evidence type="ECO:0000256" key="1">
    <source>
        <dbReference type="ARBA" id="ARBA00004613"/>
    </source>
</evidence>
<dbReference type="Proteomes" id="UP001066276">
    <property type="component" value="Chromosome 4_1"/>
</dbReference>
<reference evidence="11" key="1">
    <citation type="journal article" date="2022" name="bioRxiv">
        <title>Sequencing and chromosome-scale assembly of the giantPleurodeles waltlgenome.</title>
        <authorList>
            <person name="Brown T."/>
            <person name="Elewa A."/>
            <person name="Iarovenko S."/>
            <person name="Subramanian E."/>
            <person name="Araus A.J."/>
            <person name="Petzold A."/>
            <person name="Susuki M."/>
            <person name="Suzuki K.-i.T."/>
            <person name="Hayashi T."/>
            <person name="Toyoda A."/>
            <person name="Oliveira C."/>
            <person name="Osipova E."/>
            <person name="Leigh N.D."/>
            <person name="Simon A."/>
            <person name="Yun M.H."/>
        </authorList>
    </citation>
    <scope>NUCLEOTIDE SEQUENCE</scope>
    <source>
        <strain evidence="11">20211129_DDA</strain>
        <tissue evidence="11">Liver</tissue>
    </source>
</reference>
<feature type="binding site" evidence="7">
    <location>
        <position position="241"/>
    </location>
    <ligand>
        <name>cyanocob(III)alamin</name>
        <dbReference type="ChEBI" id="CHEBI:17439"/>
    </ligand>
</feature>
<comment type="subcellular location">
    <subcellularLocation>
        <location evidence="1">Secreted</location>
    </subcellularLocation>
</comment>
<evidence type="ECO:0000313" key="12">
    <source>
        <dbReference type="Proteomes" id="UP001066276"/>
    </source>
</evidence>
<feature type="binding site" evidence="7">
    <location>
        <position position="397"/>
    </location>
    <ligand>
        <name>cyanocob(III)alamin</name>
        <dbReference type="ChEBI" id="CHEBI:17439"/>
    </ligand>
</feature>
<keyword evidence="6 7" id="KW-0170">Cobalt</keyword>
<feature type="binding site" evidence="7">
    <location>
        <position position="290"/>
    </location>
    <ligand>
        <name>cyanocob(III)alamin</name>
        <dbReference type="ChEBI" id="CHEBI:17439"/>
    </ligand>
</feature>
<feature type="chain" id="PRO_5043776096" description="Transcobalamin-like C-terminal domain-containing protein" evidence="9">
    <location>
        <begin position="23"/>
        <end position="419"/>
    </location>
</feature>
<comment type="caution">
    <text evidence="11">The sequence shown here is derived from an EMBL/GenBank/DDBJ whole genome shotgun (WGS) entry which is preliminary data.</text>
</comment>
<evidence type="ECO:0000256" key="3">
    <source>
        <dbReference type="ARBA" id="ARBA00022426"/>
    </source>
</evidence>
<dbReference type="GO" id="GO:0015889">
    <property type="term" value="P:cobalamin transport"/>
    <property type="evidence" value="ECO:0007669"/>
    <property type="project" value="InterPro"/>
</dbReference>
<evidence type="ECO:0000256" key="7">
    <source>
        <dbReference type="PIRSR" id="PIRSR602157-1"/>
    </source>
</evidence>
<feature type="disulfide bond" evidence="8">
    <location>
        <begin position="26"/>
        <end position="266"/>
    </location>
</feature>
<accession>A0AAV7SWX6</accession>
<feature type="domain" description="Transcobalamin-like C-terminal" evidence="10">
    <location>
        <begin position="341"/>
        <end position="414"/>
    </location>
</feature>
<gene>
    <name evidence="11" type="ORF">NDU88_000546</name>
</gene>
<dbReference type="Pfam" id="PF14478">
    <property type="entry name" value="DUF4430"/>
    <property type="match status" value="1"/>
</dbReference>
<dbReference type="InterPro" id="IPR027954">
    <property type="entry name" value="Transcobalamin-like_C"/>
</dbReference>
<dbReference type="GO" id="GO:0006824">
    <property type="term" value="P:cobalt ion transport"/>
    <property type="evidence" value="ECO:0007669"/>
    <property type="project" value="UniProtKB-KW"/>
</dbReference>
<dbReference type="GO" id="GO:0031419">
    <property type="term" value="F:cobalamin binding"/>
    <property type="evidence" value="ECO:0007669"/>
    <property type="project" value="InterPro"/>
</dbReference>
<name>A0AAV7SWX6_PLEWA</name>
<feature type="binding site" evidence="7">
    <location>
        <position position="419"/>
    </location>
    <ligand>
        <name>cyanocob(III)alamin</name>
        <dbReference type="ChEBI" id="CHEBI:17439"/>
    </ligand>
</feature>
<dbReference type="Gene3D" id="2.170.130.30">
    <property type="match status" value="1"/>
</dbReference>
<dbReference type="PANTHER" id="PTHR10559:SF15">
    <property type="entry name" value="COBALAMIN BINDING INTRINSIC FACTOR"/>
    <property type="match status" value="1"/>
</dbReference>
<dbReference type="GO" id="GO:0005615">
    <property type="term" value="C:extracellular space"/>
    <property type="evidence" value="ECO:0007669"/>
    <property type="project" value="TreeGrafter"/>
</dbReference>
<comment type="similarity">
    <text evidence="2">Belongs to the eukaryotic cobalamin transport proteins family.</text>
</comment>
<dbReference type="AlphaFoldDB" id="A0AAV7SWX6"/>
<dbReference type="InterPro" id="IPR002157">
    <property type="entry name" value="Cbl-bd_prot"/>
</dbReference>
<evidence type="ECO:0000256" key="6">
    <source>
        <dbReference type="ARBA" id="ARBA00023285"/>
    </source>
</evidence>
<evidence type="ECO:0000313" key="11">
    <source>
        <dbReference type="EMBL" id="KAJ1168627.1"/>
    </source>
</evidence>
<feature type="binding site" evidence="7">
    <location>
        <begin position="371"/>
        <end position="372"/>
    </location>
    <ligand>
        <name>cyanocob(III)alamin</name>
        <dbReference type="ChEBI" id="CHEBI:17439"/>
    </ligand>
</feature>
<dbReference type="Gene3D" id="1.50.10.20">
    <property type="match status" value="1"/>
</dbReference>
<keyword evidence="3" id="KW-0406">Ion transport</keyword>
<proteinExistence type="inferred from homology"/>
<organism evidence="11 12">
    <name type="scientific">Pleurodeles waltl</name>
    <name type="common">Iberian ribbed newt</name>
    <dbReference type="NCBI Taxonomy" id="8319"/>
    <lineage>
        <taxon>Eukaryota</taxon>
        <taxon>Metazoa</taxon>
        <taxon>Chordata</taxon>
        <taxon>Craniata</taxon>
        <taxon>Vertebrata</taxon>
        <taxon>Euteleostomi</taxon>
        <taxon>Amphibia</taxon>
        <taxon>Batrachia</taxon>
        <taxon>Caudata</taxon>
        <taxon>Salamandroidea</taxon>
        <taxon>Salamandridae</taxon>
        <taxon>Pleurodelinae</taxon>
        <taxon>Pleurodeles</taxon>
    </lineage>
</organism>
<evidence type="ECO:0000259" key="10">
    <source>
        <dbReference type="Pfam" id="PF14478"/>
    </source>
</evidence>
<keyword evidence="12" id="KW-1185">Reference proteome</keyword>
<evidence type="ECO:0000256" key="4">
    <source>
        <dbReference type="ARBA" id="ARBA00022525"/>
    </source>
</evidence>
<dbReference type="EMBL" id="JANPWB010000007">
    <property type="protein sequence ID" value="KAJ1168627.1"/>
    <property type="molecule type" value="Genomic_DNA"/>
</dbReference>
<dbReference type="PROSITE" id="PS00468">
    <property type="entry name" value="COBALAMIN_BINDING"/>
    <property type="match status" value="1"/>
</dbReference>
<evidence type="ECO:0000256" key="2">
    <source>
        <dbReference type="ARBA" id="ARBA00006449"/>
    </source>
</evidence>
<keyword evidence="8" id="KW-1015">Disulfide bond</keyword>
<dbReference type="InterPro" id="IPR051588">
    <property type="entry name" value="Cobalamin_Transport"/>
</dbReference>
<evidence type="ECO:0000256" key="8">
    <source>
        <dbReference type="PIRSR" id="PIRSR602157-2"/>
    </source>
</evidence>
<keyword evidence="4" id="KW-0964">Secreted</keyword>
<feature type="disulfide bond" evidence="8">
    <location>
        <begin position="160"/>
        <end position="201"/>
    </location>
</feature>